<dbReference type="AlphaFoldDB" id="A0A1I5AWB1"/>
<evidence type="ECO:0000313" key="2">
    <source>
        <dbReference type="Proteomes" id="UP000199564"/>
    </source>
</evidence>
<organism evidence="1 2">
    <name type="scientific">Algoriphagus ornithinivorans</name>
    <dbReference type="NCBI Taxonomy" id="226506"/>
    <lineage>
        <taxon>Bacteria</taxon>
        <taxon>Pseudomonadati</taxon>
        <taxon>Bacteroidota</taxon>
        <taxon>Cytophagia</taxon>
        <taxon>Cytophagales</taxon>
        <taxon>Cyclobacteriaceae</taxon>
        <taxon>Algoriphagus</taxon>
    </lineage>
</organism>
<keyword evidence="2" id="KW-1185">Reference proteome</keyword>
<dbReference type="Proteomes" id="UP000199564">
    <property type="component" value="Unassembled WGS sequence"/>
</dbReference>
<gene>
    <name evidence="1" type="ORF">SAMN04488519_101297</name>
</gene>
<dbReference type="RefSeq" id="WP_091649291.1">
    <property type="nucleotide sequence ID" value="NZ_FOVW01000001.1"/>
</dbReference>
<evidence type="ECO:0000313" key="1">
    <source>
        <dbReference type="EMBL" id="SFN66680.1"/>
    </source>
</evidence>
<reference evidence="2" key="1">
    <citation type="submission" date="2016-10" db="EMBL/GenBank/DDBJ databases">
        <authorList>
            <person name="Varghese N."/>
            <person name="Submissions S."/>
        </authorList>
    </citation>
    <scope>NUCLEOTIDE SEQUENCE [LARGE SCALE GENOMIC DNA]</scope>
    <source>
        <strain evidence="2">DSM 15282</strain>
    </source>
</reference>
<name>A0A1I5AWB1_9BACT</name>
<dbReference type="EMBL" id="FOVW01000001">
    <property type="protein sequence ID" value="SFN66680.1"/>
    <property type="molecule type" value="Genomic_DNA"/>
</dbReference>
<sequence length="273" mass="30362">MKKALGIFLLLLVYSCQSPPIEEPLWLNPTKEWAEQDEPLKFQVGDGEWKVKIQTSSQPILTDFTISKGELTIPYPTEKAVVEGMAFILLEQTGASFSYPITLKVDSGNGKLEDIRSPKTINTDSSLVQQQLLYRFGKGGNLVPNDSGLVFQENYLQQTPTTGTFPGDSDTQLSSFYIAAGTPSSIPLSIQYDEVENKYRVQAGPLQDIYENQTPNGTLLTFSVKIDEKTWIIEEVSREGYVRLHLDASKFSGGLIQANIAQVFSETLQLKQP</sequence>
<proteinExistence type="predicted"/>
<dbReference type="STRING" id="226506.SAMN04488519_101297"/>
<dbReference type="PROSITE" id="PS51257">
    <property type="entry name" value="PROKAR_LIPOPROTEIN"/>
    <property type="match status" value="1"/>
</dbReference>
<protein>
    <submittedName>
        <fullName evidence="1">Uncharacterized protein</fullName>
    </submittedName>
</protein>
<accession>A0A1I5AWB1</accession>